<evidence type="ECO:0000256" key="2">
    <source>
        <dbReference type="ARBA" id="ARBA00022741"/>
    </source>
</evidence>
<dbReference type="Gene3D" id="3.40.50.300">
    <property type="entry name" value="P-loop containing nucleotide triphosphate hydrolases"/>
    <property type="match status" value="1"/>
</dbReference>
<name>A0AB37DDB7_9LACO</name>
<evidence type="ECO:0000313" key="7">
    <source>
        <dbReference type="EMBL" id="QHQ67164.1"/>
    </source>
</evidence>
<dbReference type="GO" id="GO:0016020">
    <property type="term" value="C:membrane"/>
    <property type="evidence" value="ECO:0007669"/>
    <property type="project" value="UniProtKB-SubCell"/>
</dbReference>
<dbReference type="AlphaFoldDB" id="A0AB37DDB7"/>
<feature type="binding site" evidence="5">
    <location>
        <begin position="24"/>
        <end position="31"/>
    </location>
    <ligand>
        <name>ATP</name>
        <dbReference type="ChEBI" id="CHEBI:30616"/>
    </ligand>
</feature>
<evidence type="ECO:0000256" key="5">
    <source>
        <dbReference type="PROSITE-ProRule" id="PRU00289"/>
    </source>
</evidence>
<evidence type="ECO:0000259" key="6">
    <source>
        <dbReference type="PROSITE" id="PS50901"/>
    </source>
</evidence>
<protein>
    <submittedName>
        <fullName evidence="7">AAA family ATPase</fullName>
    </submittedName>
</protein>
<accession>A0AB37DDB7</accession>
<feature type="domain" description="FtsK" evidence="6">
    <location>
        <begin position="7"/>
        <end position="188"/>
    </location>
</feature>
<proteinExistence type="predicted"/>
<evidence type="ECO:0000256" key="3">
    <source>
        <dbReference type="ARBA" id="ARBA00022829"/>
    </source>
</evidence>
<dbReference type="PROSITE" id="PS50901">
    <property type="entry name" value="FTSK"/>
    <property type="match status" value="1"/>
</dbReference>
<dbReference type="GO" id="GO:0005524">
    <property type="term" value="F:ATP binding"/>
    <property type="evidence" value="ECO:0007669"/>
    <property type="project" value="UniProtKB-UniRule"/>
</dbReference>
<gene>
    <name evidence="7" type="ORF">GSR61_00160</name>
</gene>
<dbReference type="PANTHER" id="PTHR22683">
    <property type="entry name" value="SPORULATION PROTEIN RELATED"/>
    <property type="match status" value="1"/>
</dbReference>
<reference evidence="7 8" key="1">
    <citation type="submission" date="2019-12" db="EMBL/GenBank/DDBJ databases">
        <title>Complete Genome Sequences of Lactobacillus strains, C25 and P38, Isolated from Chicken Cecum.</title>
        <authorList>
            <person name="Hassan H.M."/>
            <person name="Mendoza M."/>
            <person name="Rezvani M."/>
            <person name="Koci M.D."/>
            <person name="Dickey A.N."/>
            <person name="Scholl E.H."/>
        </authorList>
    </citation>
    <scope>NUCLEOTIDE SEQUENCE [LARGE SCALE GENOMIC DNA]</scope>
    <source>
        <strain evidence="7 8">C25</strain>
    </source>
</reference>
<dbReference type="InterPro" id="IPR027417">
    <property type="entry name" value="P-loop_NTPase"/>
</dbReference>
<dbReference type="PANTHER" id="PTHR22683:SF41">
    <property type="entry name" value="DNA TRANSLOCASE FTSK"/>
    <property type="match status" value="1"/>
</dbReference>
<dbReference type="Pfam" id="PF00004">
    <property type="entry name" value="AAA"/>
    <property type="match status" value="1"/>
</dbReference>
<dbReference type="GO" id="GO:0003677">
    <property type="term" value="F:DNA binding"/>
    <property type="evidence" value="ECO:0007669"/>
    <property type="project" value="InterPro"/>
</dbReference>
<dbReference type="InterPro" id="IPR003959">
    <property type="entry name" value="ATPase_AAA_core"/>
</dbReference>
<dbReference type="RefSeq" id="WP_065990949.1">
    <property type="nucleotide sequence ID" value="NZ_CP047142.1"/>
</dbReference>
<dbReference type="InterPro" id="IPR003593">
    <property type="entry name" value="AAA+_ATPase"/>
</dbReference>
<dbReference type="SUPFAM" id="SSF52540">
    <property type="entry name" value="P-loop containing nucleoside triphosphate hydrolases"/>
    <property type="match status" value="1"/>
</dbReference>
<comment type="subcellular location">
    <subcellularLocation>
        <location evidence="1">Membrane</location>
        <topology evidence="1">Multi-pass membrane protein</topology>
    </subcellularLocation>
</comment>
<dbReference type="InterPro" id="IPR050206">
    <property type="entry name" value="FtsK/SpoIIIE/SftA"/>
</dbReference>
<keyword evidence="4 5" id="KW-0067">ATP-binding</keyword>
<keyword evidence="3" id="KW-0159">Chromosome partition</keyword>
<organism evidence="7 8">
    <name type="scientific">Lactobacillus crispatus</name>
    <dbReference type="NCBI Taxonomy" id="47770"/>
    <lineage>
        <taxon>Bacteria</taxon>
        <taxon>Bacillati</taxon>
        <taxon>Bacillota</taxon>
        <taxon>Bacilli</taxon>
        <taxon>Lactobacillales</taxon>
        <taxon>Lactobacillaceae</taxon>
        <taxon>Lactobacillus</taxon>
    </lineage>
</organism>
<keyword evidence="2 5" id="KW-0547">Nucleotide-binding</keyword>
<evidence type="ECO:0000313" key="8">
    <source>
        <dbReference type="Proteomes" id="UP000464915"/>
    </source>
</evidence>
<evidence type="ECO:0000256" key="1">
    <source>
        <dbReference type="ARBA" id="ARBA00004141"/>
    </source>
</evidence>
<dbReference type="SMART" id="SM00382">
    <property type="entry name" value="AAA"/>
    <property type="match status" value="1"/>
</dbReference>
<dbReference type="GO" id="GO:0007059">
    <property type="term" value="P:chromosome segregation"/>
    <property type="evidence" value="ECO:0007669"/>
    <property type="project" value="UniProtKB-KW"/>
</dbReference>
<dbReference type="InterPro" id="IPR002543">
    <property type="entry name" value="FtsK_dom"/>
</dbReference>
<evidence type="ECO:0000256" key="4">
    <source>
        <dbReference type="ARBA" id="ARBA00022840"/>
    </source>
</evidence>
<dbReference type="EMBL" id="CP047142">
    <property type="protein sequence ID" value="QHQ67164.1"/>
    <property type="molecule type" value="Genomic_DNA"/>
</dbReference>
<dbReference type="GO" id="GO:0016887">
    <property type="term" value="F:ATP hydrolysis activity"/>
    <property type="evidence" value="ECO:0007669"/>
    <property type="project" value="InterPro"/>
</dbReference>
<dbReference type="Proteomes" id="UP000464915">
    <property type="component" value="Chromosome"/>
</dbReference>
<sequence>MKTLIDIDDYQINIRGSTGVLTVGKPGSGKSVLVSYLMLKLMSVGAYPLIFDTKRSDFYSLKDSSINSDQVCATPNQVAKTLRILTELMNRRYENHQGNWGNDWVDYNLRPIVVVFDEFSATLSEADKPTANEIISYLKQIIFKARQMGGIYLLLASQRLTADVLERNISSEFSTRIGMQNLDRISLNLAFPGCDLDEIPIVENIPGHGLIYDDHFNTMIPQPFIAPDMSEVDVPKVVKHLNQKFRQNNFSPESYWPW</sequence>